<protein>
    <submittedName>
        <fullName evidence="1">Uncharacterized protein</fullName>
    </submittedName>
</protein>
<evidence type="ECO:0000313" key="1">
    <source>
        <dbReference type="EMBL" id="PIP85854.1"/>
    </source>
</evidence>
<gene>
    <name evidence="1" type="ORF">COW83_02050</name>
</gene>
<dbReference type="Proteomes" id="UP000231136">
    <property type="component" value="Unassembled WGS sequence"/>
</dbReference>
<proteinExistence type="predicted"/>
<comment type="caution">
    <text evidence="1">The sequence shown here is derived from an EMBL/GenBank/DDBJ whole genome shotgun (WGS) entry which is preliminary data.</text>
</comment>
<organism evidence="1 2">
    <name type="scientific">Candidatus Collierbacteria bacterium CG22_combo_CG10-13_8_21_14_all_43_12</name>
    <dbReference type="NCBI Taxonomy" id="1974537"/>
    <lineage>
        <taxon>Bacteria</taxon>
        <taxon>Candidatus Collieribacteriota</taxon>
    </lineage>
</organism>
<dbReference type="EMBL" id="PCTR01000065">
    <property type="protein sequence ID" value="PIP85854.1"/>
    <property type="molecule type" value="Genomic_DNA"/>
</dbReference>
<evidence type="ECO:0000313" key="2">
    <source>
        <dbReference type="Proteomes" id="UP000231136"/>
    </source>
</evidence>
<accession>A0A2H0DUM3</accession>
<name>A0A2H0DUM3_9BACT</name>
<sequence>MTRSKDLKTEKMDLPTVKVDRKFDLKEFLKLARKVKAITDKERKEGFLIDEHLGTSRFSY</sequence>
<dbReference type="AlphaFoldDB" id="A0A2H0DUM3"/>
<reference evidence="1 2" key="1">
    <citation type="submission" date="2017-09" db="EMBL/GenBank/DDBJ databases">
        <title>Depth-based differentiation of microbial function through sediment-hosted aquifers and enrichment of novel symbionts in the deep terrestrial subsurface.</title>
        <authorList>
            <person name="Probst A.J."/>
            <person name="Ladd B."/>
            <person name="Jarett J.K."/>
            <person name="Geller-Mcgrath D.E."/>
            <person name="Sieber C.M."/>
            <person name="Emerson J.B."/>
            <person name="Anantharaman K."/>
            <person name="Thomas B.C."/>
            <person name="Malmstrom R."/>
            <person name="Stieglmeier M."/>
            <person name="Klingl A."/>
            <person name="Woyke T."/>
            <person name="Ryan C.M."/>
            <person name="Banfield J.F."/>
        </authorList>
    </citation>
    <scope>NUCLEOTIDE SEQUENCE [LARGE SCALE GENOMIC DNA]</scope>
    <source>
        <strain evidence="1">CG22_combo_CG10-13_8_21_14_all_43_12</strain>
    </source>
</reference>